<reference evidence="2" key="1">
    <citation type="journal article" date="2021" name="Curr. Microbiol.">
        <title>Complete genome of nocamycin-producing strain Saccharothrix syringae NRRL B-16468 reveals the biosynthetic potential for secondary metabolites.</title>
        <authorList>
            <person name="Mo X."/>
            <person name="Yang S."/>
        </authorList>
    </citation>
    <scope>NUCLEOTIDE SEQUENCE [LARGE SCALE GENOMIC DNA]</scope>
    <source>
        <strain evidence="2">ATCC 51364 / DSM 43886 / JCM 6844 / KCTC 9398 / NBRC 14523 / NRRL B-16468 / INA 2240</strain>
    </source>
</reference>
<dbReference type="RefSeq" id="WP_153278479.1">
    <property type="nucleotide sequence ID" value="NZ_CP034550.1"/>
</dbReference>
<dbReference type="KEGG" id="ssyi:EKG83_27450"/>
<evidence type="ECO:0008006" key="3">
    <source>
        <dbReference type="Google" id="ProtNLM"/>
    </source>
</evidence>
<accession>A0A5Q0H408</accession>
<dbReference type="OrthoDB" id="7051144at2"/>
<name>A0A5Q0H408_SACSY</name>
<evidence type="ECO:0000313" key="1">
    <source>
        <dbReference type="EMBL" id="QFZ20645.1"/>
    </source>
</evidence>
<dbReference type="Proteomes" id="UP000325787">
    <property type="component" value="Chromosome"/>
</dbReference>
<keyword evidence="2" id="KW-1185">Reference proteome</keyword>
<dbReference type="EMBL" id="CP034550">
    <property type="protein sequence ID" value="QFZ20645.1"/>
    <property type="molecule type" value="Genomic_DNA"/>
</dbReference>
<evidence type="ECO:0000313" key="2">
    <source>
        <dbReference type="Proteomes" id="UP000325787"/>
    </source>
</evidence>
<dbReference type="SUPFAM" id="SSF48371">
    <property type="entry name" value="ARM repeat"/>
    <property type="match status" value="1"/>
</dbReference>
<proteinExistence type="predicted"/>
<dbReference type="PROSITE" id="PS50077">
    <property type="entry name" value="HEAT_REPEAT"/>
    <property type="match status" value="1"/>
</dbReference>
<dbReference type="InterPro" id="IPR011989">
    <property type="entry name" value="ARM-like"/>
</dbReference>
<sequence>MQQSNGNEPGLNVGEDQAPTMSGVASVINSMSGTAHNVIQAGSITIANSKISPSDEAALLSAAVAAHKRRNESLRPSVMVEDPTGSLLVGKLTAPDSRQVLVLHGQAGSGKSTVVADALDMLVDLGWGATVIRMDAVHHSSTSAARLGSTIELPRSPVPAMVDLAGDRPQVLVIEQLDAVSMYSGRMPDSYDAVMELLEQAAGHPQLKVVLAVRTVDLRSDPRMSSLLLDEQRVDQLQVDRLGTEALDTALAAMGVRAGSLQPVTFELLRVPLHFRVFCQLSPASRQLTYRTLPDLYKQFTEETRLRVEHDLGRLDWQAITTSLVTYLSTHESLQAPAEALDAYQRREVAALVSEGLLVQDHTGIGFFHETYFDFLFARSFVTEGRDLHDFLVDSGQHLFRRAQARQVLEHLAGTNRPAFRAAVTRLLSSSTIRTHLLDVCVSVLSALDATGEDWLSLEPLALGDSRRSSRLISLLSLGNWFDAADQADRWPYLMTHAAAVHQLVTAARERPERVAELVRPHIGTTEEWNNRLRMITQWSLNPGLVDLTVQLIDTGVLDDVRSPIGVNGDFWLLLVPLRTAAPEGAARIIGAYLRRTLARARTEGGSDPFGTRHLRDYSTSGGSSTIATIAANAPDEYLAAVLPFVVEVLTSTEVSRHEGLSISLRWSHRYVSDMPDIESALFTGLDTALSTIASTRPSAVQDLIRSLAHSRWEALRFLTCRAYTTAAAHLADEAVDWLVSDTANLRLGWADSPHWATHQLIQAATAHCSEERVTALCTKLMDYYPGWETTAPGRGARGRSQHELLTAIPSERLPEISRKRLGELQRKFPDSHPSPPEQLELQVVGSPVPEQAAGHMTDDQWRRAIVKYDHSPGIDDPLEFIGGADELADLLGRQARQEPERFTQLALSFTATTAAVYIVNVIQAVTGRIPIAMLSRLCLHAHRTAAPDAGLAICRAVAAAAREADDTMVGLLEHYAHDPDPEQDPTLTLDERDDELRRTGMNSTRGVAAEAIARVIAAQPDRVPRLLPTISDLVTDPTMAVRSQAAIATTALLEHHPEQALTLAEALFNDSGIELFAAAPVSALLNHATLSDPERFAPHLERSLNGPTIVARYAGQIWANAVIHNRRPQSIISDIATLAPEARRGAADTLARNPQAQPDILCPLFNDNDPAVRTAATHTISKLHQVDTVTAHKITEAFTNSPGFDDHFETLFHALQDNLHLMPEAIITASEQAVRIAGTKLGDISTRHAAASRDIVTTVVRLYRQGNQDVRRRCLDIIDSLCEANAFGIAELLDANRTAT</sequence>
<dbReference type="InterPro" id="IPR016024">
    <property type="entry name" value="ARM-type_fold"/>
</dbReference>
<dbReference type="InterPro" id="IPR027417">
    <property type="entry name" value="P-loop_NTPase"/>
</dbReference>
<protein>
    <recommendedName>
        <fullName evidence="3">ATP-binding protein</fullName>
    </recommendedName>
</protein>
<dbReference type="InterPro" id="IPR021133">
    <property type="entry name" value="HEAT_type_2"/>
</dbReference>
<dbReference type="Gene3D" id="1.25.10.10">
    <property type="entry name" value="Leucine-rich Repeat Variant"/>
    <property type="match status" value="1"/>
</dbReference>
<organism evidence="1 2">
    <name type="scientific">Saccharothrix syringae</name>
    <name type="common">Nocardiopsis syringae</name>
    <dbReference type="NCBI Taxonomy" id="103733"/>
    <lineage>
        <taxon>Bacteria</taxon>
        <taxon>Bacillati</taxon>
        <taxon>Actinomycetota</taxon>
        <taxon>Actinomycetes</taxon>
        <taxon>Pseudonocardiales</taxon>
        <taxon>Pseudonocardiaceae</taxon>
        <taxon>Saccharothrix</taxon>
    </lineage>
</organism>
<dbReference type="SUPFAM" id="SSF52540">
    <property type="entry name" value="P-loop containing nucleoside triphosphate hydrolases"/>
    <property type="match status" value="1"/>
</dbReference>
<gene>
    <name evidence="1" type="ORF">EKG83_27450</name>
</gene>